<dbReference type="PANTHER" id="PTHR34773:SF1">
    <property type="entry name" value="FLAGELLAR SECRETION CHAPERONE FLIS"/>
    <property type="match status" value="1"/>
</dbReference>
<name>A0ABV4VRK6_9GAMM</name>
<keyword evidence="8" id="KW-1185">Reference proteome</keyword>
<keyword evidence="7" id="KW-0969">Cilium</keyword>
<dbReference type="PIRSF" id="PIRSF039090">
    <property type="entry name" value="Flis"/>
    <property type="match status" value="1"/>
</dbReference>
<comment type="subcellular location">
    <subcellularLocation>
        <location evidence="1 6">Cytoplasm</location>
        <location evidence="1 6">Cytosol</location>
    </subcellularLocation>
</comment>
<dbReference type="Gene3D" id="1.20.120.340">
    <property type="entry name" value="Flagellar protein FliS"/>
    <property type="match status" value="1"/>
</dbReference>
<dbReference type="EMBL" id="JBHFGJ010000001">
    <property type="protein sequence ID" value="MFB2651806.1"/>
    <property type="molecule type" value="Genomic_DNA"/>
</dbReference>
<sequence length="136" mass="14774">MRGSLQSYRKVSLESQIADASPHRITQMLFNGALERIAQSKIAMEQCDIASKGLLIGKAIGIILGLKNTLVMDAGGDIATNLANLYDFMVQRLTDANVQNDPVALDDVAGLLREIKEAWDAIPADKHNISSHSEAR</sequence>
<evidence type="ECO:0000256" key="6">
    <source>
        <dbReference type="PIRNR" id="PIRNR039090"/>
    </source>
</evidence>
<keyword evidence="7" id="KW-0282">Flagellum</keyword>
<evidence type="ECO:0000256" key="4">
    <source>
        <dbReference type="ARBA" id="ARBA00022795"/>
    </source>
</evidence>
<keyword evidence="7" id="KW-0966">Cell projection</keyword>
<dbReference type="InterPro" id="IPR003713">
    <property type="entry name" value="FliS"/>
</dbReference>
<dbReference type="NCBIfam" id="TIGR00208">
    <property type="entry name" value="fliS"/>
    <property type="match status" value="1"/>
</dbReference>
<evidence type="ECO:0000313" key="8">
    <source>
        <dbReference type="Proteomes" id="UP001576726"/>
    </source>
</evidence>
<comment type="similarity">
    <text evidence="2 6">Belongs to the FliS family.</text>
</comment>
<evidence type="ECO:0000256" key="1">
    <source>
        <dbReference type="ARBA" id="ARBA00004514"/>
    </source>
</evidence>
<comment type="caution">
    <text evidence="7">The sequence shown here is derived from an EMBL/GenBank/DDBJ whole genome shotgun (WGS) entry which is preliminary data.</text>
</comment>
<proteinExistence type="inferred from homology"/>
<accession>A0ABV4VRK6</accession>
<keyword evidence="3 6" id="KW-0963">Cytoplasm</keyword>
<gene>
    <name evidence="7" type="primary">fliS</name>
    <name evidence="7" type="ORF">ACE02L_03550</name>
</gene>
<dbReference type="InterPro" id="IPR036584">
    <property type="entry name" value="FliS_sf"/>
</dbReference>
<dbReference type="Proteomes" id="UP001576726">
    <property type="component" value="Unassembled WGS sequence"/>
</dbReference>
<protein>
    <recommendedName>
        <fullName evidence="6">Flagellar secretion chaperone FliS</fullName>
    </recommendedName>
</protein>
<dbReference type="SUPFAM" id="SSF101116">
    <property type="entry name" value="Flagellar export chaperone FliS"/>
    <property type="match status" value="1"/>
</dbReference>
<evidence type="ECO:0000256" key="5">
    <source>
        <dbReference type="ARBA" id="ARBA00023186"/>
    </source>
</evidence>
<keyword evidence="5" id="KW-0143">Chaperone</keyword>
<dbReference type="CDD" id="cd16098">
    <property type="entry name" value="FliS"/>
    <property type="match status" value="1"/>
</dbReference>
<dbReference type="RefSeq" id="WP_374918412.1">
    <property type="nucleotide sequence ID" value="NZ_JBHFGJ010000001.1"/>
</dbReference>
<dbReference type="PANTHER" id="PTHR34773">
    <property type="entry name" value="FLAGELLAR SECRETION CHAPERONE FLIS"/>
    <property type="match status" value="1"/>
</dbReference>
<dbReference type="Pfam" id="PF02561">
    <property type="entry name" value="FliS"/>
    <property type="match status" value="1"/>
</dbReference>
<evidence type="ECO:0000256" key="3">
    <source>
        <dbReference type="ARBA" id="ARBA00022490"/>
    </source>
</evidence>
<evidence type="ECO:0000313" key="7">
    <source>
        <dbReference type="EMBL" id="MFB2651806.1"/>
    </source>
</evidence>
<reference evidence="7 8" key="1">
    <citation type="submission" date="2024-09" db="EMBL/GenBank/DDBJ databases">
        <authorList>
            <person name="Zhang Y."/>
        </authorList>
    </citation>
    <scope>NUCLEOTIDE SEQUENCE [LARGE SCALE GENOMIC DNA]</scope>
    <source>
        <strain evidence="7 8">SH314</strain>
    </source>
</reference>
<organism evidence="7 8">
    <name type="scientific">Shewanella seohaensis</name>
    <dbReference type="NCBI Taxonomy" id="755175"/>
    <lineage>
        <taxon>Bacteria</taxon>
        <taxon>Pseudomonadati</taxon>
        <taxon>Pseudomonadota</taxon>
        <taxon>Gammaproteobacteria</taxon>
        <taxon>Alteromonadales</taxon>
        <taxon>Shewanellaceae</taxon>
        <taxon>Shewanella</taxon>
    </lineage>
</organism>
<evidence type="ECO:0000256" key="2">
    <source>
        <dbReference type="ARBA" id="ARBA00008787"/>
    </source>
</evidence>
<keyword evidence="4 6" id="KW-1005">Bacterial flagellum biogenesis</keyword>